<dbReference type="InterPro" id="IPR044925">
    <property type="entry name" value="His-Me_finger_sf"/>
</dbReference>
<dbReference type="GO" id="GO:0004519">
    <property type="term" value="F:endonuclease activity"/>
    <property type="evidence" value="ECO:0007669"/>
    <property type="project" value="UniProtKB-KW"/>
</dbReference>
<feature type="domain" description="C2H2-type" evidence="1">
    <location>
        <begin position="22"/>
        <end position="44"/>
    </location>
</feature>
<dbReference type="CDD" id="cd00085">
    <property type="entry name" value="HNHc"/>
    <property type="match status" value="1"/>
</dbReference>
<dbReference type="Gene3D" id="1.10.30.50">
    <property type="match status" value="1"/>
</dbReference>
<dbReference type="PANTHER" id="PTHR33877:SF1">
    <property type="entry name" value="TYPE IV METHYL-DIRECTED RESTRICTION ENZYME ECOKMCRA"/>
    <property type="match status" value="1"/>
</dbReference>
<dbReference type="Proteomes" id="UP000766246">
    <property type="component" value="Unassembled WGS sequence"/>
</dbReference>
<proteinExistence type="predicted"/>
<dbReference type="Pfam" id="PF01844">
    <property type="entry name" value="HNH"/>
    <property type="match status" value="1"/>
</dbReference>
<evidence type="ECO:0000259" key="1">
    <source>
        <dbReference type="PROSITE" id="PS00028"/>
    </source>
</evidence>
<evidence type="ECO:0000313" key="3">
    <source>
        <dbReference type="Proteomes" id="UP000766246"/>
    </source>
</evidence>
<dbReference type="PANTHER" id="PTHR33877">
    <property type="entry name" value="SLL1193 PROTEIN"/>
    <property type="match status" value="1"/>
</dbReference>
<keyword evidence="2" id="KW-0540">Nuclease</keyword>
<gene>
    <name evidence="2" type="ORF">E7272_13995</name>
</gene>
<protein>
    <submittedName>
        <fullName evidence="2">HNH endonuclease</fullName>
    </submittedName>
</protein>
<accession>A0A927UEN1</accession>
<dbReference type="SUPFAM" id="SSF54060">
    <property type="entry name" value="His-Me finger endonucleases"/>
    <property type="match status" value="1"/>
</dbReference>
<dbReference type="PROSITE" id="PS00028">
    <property type="entry name" value="ZINC_FINGER_C2H2_1"/>
    <property type="match status" value="1"/>
</dbReference>
<organism evidence="2 3">
    <name type="scientific">Pseudobutyrivibrio ruminis</name>
    <dbReference type="NCBI Taxonomy" id="46206"/>
    <lineage>
        <taxon>Bacteria</taxon>
        <taxon>Bacillati</taxon>
        <taxon>Bacillota</taxon>
        <taxon>Clostridia</taxon>
        <taxon>Lachnospirales</taxon>
        <taxon>Lachnospiraceae</taxon>
        <taxon>Pseudobutyrivibrio</taxon>
    </lineage>
</organism>
<comment type="caution">
    <text evidence="2">The sequence shown here is derived from an EMBL/GenBank/DDBJ whole genome shotgun (WGS) entry which is preliminary data.</text>
</comment>
<dbReference type="GO" id="GO:0003676">
    <property type="term" value="F:nucleic acid binding"/>
    <property type="evidence" value="ECO:0007669"/>
    <property type="project" value="InterPro"/>
</dbReference>
<name>A0A927UEN1_9FIRM</name>
<keyword evidence="2" id="KW-0255">Endonuclease</keyword>
<dbReference type="EMBL" id="SVER01000064">
    <property type="protein sequence ID" value="MBE5920935.1"/>
    <property type="molecule type" value="Genomic_DNA"/>
</dbReference>
<dbReference type="InterPro" id="IPR002711">
    <property type="entry name" value="HNH"/>
</dbReference>
<dbReference type="InterPro" id="IPR052892">
    <property type="entry name" value="NA-targeting_endonuclease"/>
</dbReference>
<dbReference type="SMART" id="SM00507">
    <property type="entry name" value="HNHc"/>
    <property type="match status" value="1"/>
</dbReference>
<reference evidence="2" key="1">
    <citation type="submission" date="2019-04" db="EMBL/GenBank/DDBJ databases">
        <title>Evolution of Biomass-Degrading Anaerobic Consortia Revealed by Metagenomics.</title>
        <authorList>
            <person name="Peng X."/>
        </authorList>
    </citation>
    <scope>NUCLEOTIDE SEQUENCE</scope>
    <source>
        <strain evidence="2">SIG311</strain>
    </source>
</reference>
<evidence type="ECO:0000313" key="2">
    <source>
        <dbReference type="EMBL" id="MBE5920935.1"/>
    </source>
</evidence>
<dbReference type="GO" id="GO:0008270">
    <property type="term" value="F:zinc ion binding"/>
    <property type="evidence" value="ECO:0007669"/>
    <property type="project" value="InterPro"/>
</dbReference>
<keyword evidence="2" id="KW-0378">Hydrolase</keyword>
<dbReference type="InterPro" id="IPR013087">
    <property type="entry name" value="Znf_C2H2_type"/>
</dbReference>
<sequence length="92" mass="10458">MGRRKKKKSLKAEVWNKSNGLCAKCGKTVSVDKQTIDHFIPKYHGGTDDFRNLIPLCKACNRAKGSRLMTVEECCTYLDSDSIKELKNYSKQ</sequence>
<dbReference type="InterPro" id="IPR003615">
    <property type="entry name" value="HNH_nuc"/>
</dbReference>
<dbReference type="AlphaFoldDB" id="A0A927UEN1"/>